<protein>
    <submittedName>
        <fullName evidence="2">Uncharacterized protein</fullName>
    </submittedName>
</protein>
<proteinExistence type="predicted"/>
<dbReference type="RefSeq" id="WP_189860813.1">
    <property type="nucleotide sequence ID" value="NZ_BMVW01000007.1"/>
</dbReference>
<comment type="caution">
    <text evidence="2">The sequence shown here is derived from an EMBL/GenBank/DDBJ whole genome shotgun (WGS) entry which is preliminary data.</text>
</comment>
<evidence type="ECO:0000313" key="2">
    <source>
        <dbReference type="EMBL" id="GGZ15449.1"/>
    </source>
</evidence>
<name>A0A918PLQ0_9ACTN</name>
<reference evidence="2" key="2">
    <citation type="submission" date="2020-09" db="EMBL/GenBank/DDBJ databases">
        <authorList>
            <person name="Sun Q."/>
            <person name="Ohkuma M."/>
        </authorList>
    </citation>
    <scope>NUCLEOTIDE SEQUENCE</scope>
    <source>
        <strain evidence="2">JCM 4815</strain>
    </source>
</reference>
<keyword evidence="1" id="KW-0175">Coiled coil</keyword>
<organism evidence="2 3">
    <name type="scientific">Streptomyces poonensis</name>
    <dbReference type="NCBI Taxonomy" id="68255"/>
    <lineage>
        <taxon>Bacteria</taxon>
        <taxon>Bacillati</taxon>
        <taxon>Actinomycetota</taxon>
        <taxon>Actinomycetes</taxon>
        <taxon>Kitasatosporales</taxon>
        <taxon>Streptomycetaceae</taxon>
        <taxon>Streptomyces</taxon>
    </lineage>
</organism>
<feature type="coiled-coil region" evidence="1">
    <location>
        <begin position="37"/>
        <end position="64"/>
    </location>
</feature>
<reference evidence="2" key="1">
    <citation type="journal article" date="2014" name="Int. J. Syst. Evol. Microbiol.">
        <title>Complete genome sequence of Corynebacterium casei LMG S-19264T (=DSM 44701T), isolated from a smear-ripened cheese.</title>
        <authorList>
            <consortium name="US DOE Joint Genome Institute (JGI-PGF)"/>
            <person name="Walter F."/>
            <person name="Albersmeier A."/>
            <person name="Kalinowski J."/>
            <person name="Ruckert C."/>
        </authorList>
    </citation>
    <scope>NUCLEOTIDE SEQUENCE</scope>
    <source>
        <strain evidence="2">JCM 4815</strain>
    </source>
</reference>
<dbReference type="Proteomes" id="UP000622166">
    <property type="component" value="Unassembled WGS sequence"/>
</dbReference>
<keyword evidence="3" id="KW-1185">Reference proteome</keyword>
<dbReference type="AlphaFoldDB" id="A0A918PLQ0"/>
<accession>A0A918PLQ0</accession>
<evidence type="ECO:0000256" key="1">
    <source>
        <dbReference type="SAM" id="Coils"/>
    </source>
</evidence>
<gene>
    <name evidence="2" type="ORF">GCM10010365_38990</name>
</gene>
<dbReference type="EMBL" id="BMVW01000007">
    <property type="protein sequence ID" value="GGZ15449.1"/>
    <property type="molecule type" value="Genomic_DNA"/>
</dbReference>
<evidence type="ECO:0000313" key="3">
    <source>
        <dbReference type="Proteomes" id="UP000622166"/>
    </source>
</evidence>
<sequence length="119" mass="12424">MSGDTYYFGDNVNMHGGTHNTGIVKNQWAAADTAAASPELQEAVQELRRLIDDLRGRLPSASAQALDDSLPAVTADATVPPQDRHRALMAVAGIAATVGAIGQPVLDAVNHILQLLGAQ</sequence>